<dbReference type="InterPro" id="IPR001347">
    <property type="entry name" value="SIS_dom"/>
</dbReference>
<evidence type="ECO:0000259" key="5">
    <source>
        <dbReference type="PROSITE" id="PS51464"/>
    </source>
</evidence>
<keyword evidence="3" id="KW-0804">Transcription</keyword>
<evidence type="ECO:0000259" key="4">
    <source>
        <dbReference type="PROSITE" id="PS51071"/>
    </source>
</evidence>
<sequence length="297" mass="31074">MDRNDFAERITQSVDGLPGQLGAAARYVLDNPGDVALLSMREQARRAGVRPWTMTRLAKRLGLDGYDNVRQLHGEALKEQALGFSGRASAQLARQKQEGGGALGAEMAGTMAAQIAAMAAPARIEVLAGAARDMAAARRIYCFGLRSGRPVASHLAYVLSFLGDKTVLLDGDGGAGLDALRFAGAGDIFFVATVSPYTRASVEAARFAADKGLVVVAITDSAASPVAPVARHVIVAATESPSFFHAMAPAFAAAEILAALVAGEGGESALEAIARAEEHLAERKVHLHERPQPPEPR</sequence>
<accession>A0ABY5MNB6</accession>
<dbReference type="InterPro" id="IPR046348">
    <property type="entry name" value="SIS_dom_sf"/>
</dbReference>
<dbReference type="InterPro" id="IPR009057">
    <property type="entry name" value="Homeodomain-like_sf"/>
</dbReference>
<keyword evidence="1" id="KW-0805">Transcription regulation</keyword>
<dbReference type="Gene3D" id="1.10.10.10">
    <property type="entry name" value="Winged helix-like DNA-binding domain superfamily/Winged helix DNA-binding domain"/>
    <property type="match status" value="1"/>
</dbReference>
<dbReference type="InterPro" id="IPR036388">
    <property type="entry name" value="WH-like_DNA-bd_sf"/>
</dbReference>
<feature type="domain" description="SIS" evidence="5">
    <location>
        <begin position="130"/>
        <end position="267"/>
    </location>
</feature>
<dbReference type="EMBL" id="CP030941">
    <property type="protein sequence ID" value="UUP18565.1"/>
    <property type="molecule type" value="Genomic_DNA"/>
</dbReference>
<dbReference type="Pfam" id="PF01380">
    <property type="entry name" value="SIS"/>
    <property type="match status" value="1"/>
</dbReference>
<evidence type="ECO:0000313" key="6">
    <source>
        <dbReference type="EMBL" id="UUP18565.1"/>
    </source>
</evidence>
<gene>
    <name evidence="6" type="ORF">NTH_03048</name>
</gene>
<dbReference type="Proteomes" id="UP001342418">
    <property type="component" value="Chromosome"/>
</dbReference>
<reference evidence="6 7" key="1">
    <citation type="submission" date="2018-07" db="EMBL/GenBank/DDBJ databases">
        <title>Genome sequence of Nitratireductor thuwali#1536.</title>
        <authorList>
            <person name="Michoud G."/>
            <person name="Merlino G."/>
            <person name="Sefrji F.O."/>
            <person name="Daffonchio D."/>
        </authorList>
    </citation>
    <scope>NUCLEOTIDE SEQUENCE [LARGE SCALE GENOMIC DNA]</scope>
    <source>
        <strain evidence="7">Nit1536</strain>
    </source>
</reference>
<dbReference type="InterPro" id="IPR047640">
    <property type="entry name" value="RpiR-like"/>
</dbReference>
<dbReference type="PANTHER" id="PTHR30514">
    <property type="entry name" value="GLUCOKINASE"/>
    <property type="match status" value="1"/>
</dbReference>
<dbReference type="SUPFAM" id="SSF53697">
    <property type="entry name" value="SIS domain"/>
    <property type="match status" value="1"/>
</dbReference>
<dbReference type="RefSeq" id="WP_338530786.1">
    <property type="nucleotide sequence ID" value="NZ_CP030941.1"/>
</dbReference>
<feature type="domain" description="HTH rpiR-type" evidence="4">
    <location>
        <begin position="4"/>
        <end position="80"/>
    </location>
</feature>
<dbReference type="SUPFAM" id="SSF46689">
    <property type="entry name" value="Homeodomain-like"/>
    <property type="match status" value="1"/>
</dbReference>
<dbReference type="PROSITE" id="PS51071">
    <property type="entry name" value="HTH_RPIR"/>
    <property type="match status" value="1"/>
</dbReference>
<dbReference type="PROSITE" id="PS51464">
    <property type="entry name" value="SIS"/>
    <property type="match status" value="1"/>
</dbReference>
<dbReference type="PANTHER" id="PTHR30514:SF18">
    <property type="entry name" value="RPIR-FAMILY TRANSCRIPTIONAL REGULATOR"/>
    <property type="match status" value="1"/>
</dbReference>
<keyword evidence="7" id="KW-1185">Reference proteome</keyword>
<evidence type="ECO:0000256" key="1">
    <source>
        <dbReference type="ARBA" id="ARBA00023015"/>
    </source>
</evidence>
<organism evidence="6 7">
    <name type="scientific">Nitratireductor thuwali</name>
    <dbReference type="NCBI Taxonomy" id="2267699"/>
    <lineage>
        <taxon>Bacteria</taxon>
        <taxon>Pseudomonadati</taxon>
        <taxon>Pseudomonadota</taxon>
        <taxon>Alphaproteobacteria</taxon>
        <taxon>Hyphomicrobiales</taxon>
        <taxon>Phyllobacteriaceae</taxon>
        <taxon>Nitratireductor</taxon>
    </lineage>
</organism>
<proteinExistence type="predicted"/>
<evidence type="ECO:0000256" key="3">
    <source>
        <dbReference type="ARBA" id="ARBA00023163"/>
    </source>
</evidence>
<keyword evidence="2" id="KW-0238">DNA-binding</keyword>
<name>A0ABY5MNB6_9HYPH</name>
<dbReference type="CDD" id="cd05013">
    <property type="entry name" value="SIS_RpiR"/>
    <property type="match status" value="1"/>
</dbReference>
<evidence type="ECO:0000256" key="2">
    <source>
        <dbReference type="ARBA" id="ARBA00023125"/>
    </source>
</evidence>
<dbReference type="Gene3D" id="3.40.50.10490">
    <property type="entry name" value="Glucose-6-phosphate isomerase like protein, domain 1"/>
    <property type="match status" value="1"/>
</dbReference>
<protein>
    <recommendedName>
        <fullName evidence="8">MurR/RpiR family transcriptional regulator</fullName>
    </recommendedName>
</protein>
<dbReference type="InterPro" id="IPR000281">
    <property type="entry name" value="HTH_RpiR"/>
</dbReference>
<evidence type="ECO:0000313" key="7">
    <source>
        <dbReference type="Proteomes" id="UP001342418"/>
    </source>
</evidence>
<evidence type="ECO:0008006" key="8">
    <source>
        <dbReference type="Google" id="ProtNLM"/>
    </source>
</evidence>
<dbReference type="InterPro" id="IPR035472">
    <property type="entry name" value="RpiR-like_SIS"/>
</dbReference>